<gene>
    <name evidence="2" type="ORF">BGZ99_001945</name>
</gene>
<protein>
    <submittedName>
        <fullName evidence="2">Uncharacterized protein</fullName>
    </submittedName>
</protein>
<evidence type="ECO:0000313" key="3">
    <source>
        <dbReference type="Proteomes" id="UP000738325"/>
    </source>
</evidence>
<accession>A0A9P6R1E1</accession>
<reference evidence="2" key="1">
    <citation type="journal article" date="2020" name="Fungal Divers.">
        <title>Resolving the Mortierellaceae phylogeny through synthesis of multi-gene phylogenetics and phylogenomics.</title>
        <authorList>
            <person name="Vandepol N."/>
            <person name="Liber J."/>
            <person name="Desiro A."/>
            <person name="Na H."/>
            <person name="Kennedy M."/>
            <person name="Barry K."/>
            <person name="Grigoriev I.V."/>
            <person name="Miller A.N."/>
            <person name="O'Donnell K."/>
            <person name="Stajich J.E."/>
            <person name="Bonito G."/>
        </authorList>
    </citation>
    <scope>NUCLEOTIDE SEQUENCE</scope>
    <source>
        <strain evidence="2">REB-010B</strain>
    </source>
</reference>
<dbReference type="Proteomes" id="UP000738325">
    <property type="component" value="Unassembled WGS sequence"/>
</dbReference>
<name>A0A9P6R1E1_9FUNG</name>
<keyword evidence="3" id="KW-1185">Reference proteome</keyword>
<evidence type="ECO:0000256" key="1">
    <source>
        <dbReference type="SAM" id="MobiDB-lite"/>
    </source>
</evidence>
<evidence type="ECO:0000313" key="2">
    <source>
        <dbReference type="EMBL" id="KAG0305900.1"/>
    </source>
</evidence>
<dbReference type="EMBL" id="JAAAIP010001527">
    <property type="protein sequence ID" value="KAG0305900.1"/>
    <property type="molecule type" value="Genomic_DNA"/>
</dbReference>
<organism evidence="2 3">
    <name type="scientific">Dissophora globulifera</name>
    <dbReference type="NCBI Taxonomy" id="979702"/>
    <lineage>
        <taxon>Eukaryota</taxon>
        <taxon>Fungi</taxon>
        <taxon>Fungi incertae sedis</taxon>
        <taxon>Mucoromycota</taxon>
        <taxon>Mortierellomycotina</taxon>
        <taxon>Mortierellomycetes</taxon>
        <taxon>Mortierellales</taxon>
        <taxon>Mortierellaceae</taxon>
        <taxon>Dissophora</taxon>
    </lineage>
</organism>
<dbReference type="AlphaFoldDB" id="A0A9P6R1E1"/>
<proteinExistence type="predicted"/>
<dbReference type="OrthoDB" id="2375366at2759"/>
<comment type="caution">
    <text evidence="2">The sequence shown here is derived from an EMBL/GenBank/DDBJ whole genome shotgun (WGS) entry which is preliminary data.</text>
</comment>
<feature type="region of interest" description="Disordered" evidence="1">
    <location>
        <begin position="62"/>
        <end position="83"/>
    </location>
</feature>
<sequence>MQTQLKVYEQVVADLDDIEKRKKAQRAATAVSAEVTDAVATMVSGSVKHMTVSHLDSLKRANMSSDDDFENPPSVSKKNKQELQPAIDPWANLEKASISLHNGERGVRLPKVPANLPSNHLLLFKIAHQCLTAANGPLKKVTDAVNLKDALVAMSCILNLRSPTATTHFPASFVAKATDGCYEDGYDRNELVSRCFAGMTDIFKAEGVLGLRYAAEDKKAVYRKERQAGGSLVRSQEEKLMDIIEIACDLVSEKQFEEPHAEADTLHIWLKILEKLLPIRLRMKTGESVLTCSKPGLQQKDDDMMGRKVDLKFTVDGIEVAVIEFKSASQAKGAVTKQSRKSLRLGKSIQQSLETLGVEDAYVVCGDVAGK</sequence>